<dbReference type="OrthoDB" id="9805705at2"/>
<dbReference type="CDD" id="cd06267">
    <property type="entry name" value="PBP1_LacI_sugar_binding-like"/>
    <property type="match status" value="1"/>
</dbReference>
<dbReference type="Gene3D" id="3.40.50.2300">
    <property type="match status" value="2"/>
</dbReference>
<protein>
    <submittedName>
        <fullName evidence="5">HTH-type transcriptional repressor CytR</fullName>
    </submittedName>
</protein>
<evidence type="ECO:0000313" key="6">
    <source>
        <dbReference type="Proteomes" id="UP000201838"/>
    </source>
</evidence>
<dbReference type="PANTHER" id="PTHR30146">
    <property type="entry name" value="LACI-RELATED TRANSCRIPTIONAL REPRESSOR"/>
    <property type="match status" value="1"/>
</dbReference>
<dbReference type="Gene3D" id="1.10.260.40">
    <property type="entry name" value="lambda repressor-like DNA-binding domains"/>
    <property type="match status" value="1"/>
</dbReference>
<dbReference type="GO" id="GO:0000976">
    <property type="term" value="F:transcription cis-regulatory region binding"/>
    <property type="evidence" value="ECO:0007669"/>
    <property type="project" value="TreeGrafter"/>
</dbReference>
<proteinExistence type="predicted"/>
<dbReference type="EMBL" id="FXXQ01000002">
    <property type="protein sequence ID" value="SMX22870.1"/>
    <property type="molecule type" value="Genomic_DNA"/>
</dbReference>
<dbReference type="InterPro" id="IPR046335">
    <property type="entry name" value="LacI/GalR-like_sensor"/>
</dbReference>
<keyword evidence="1" id="KW-0805">Transcription regulation</keyword>
<dbReference type="AlphaFoldDB" id="A0A238IYN4"/>
<dbReference type="RefSeq" id="WP_093972834.1">
    <property type="nucleotide sequence ID" value="NZ_FXXQ01000002.1"/>
</dbReference>
<dbReference type="Pfam" id="PF00356">
    <property type="entry name" value="LacI"/>
    <property type="match status" value="1"/>
</dbReference>
<evidence type="ECO:0000313" key="5">
    <source>
        <dbReference type="EMBL" id="SMX22870.1"/>
    </source>
</evidence>
<organism evidence="5 6">
    <name type="scientific">Boseongicola aestuarii</name>
    <dbReference type="NCBI Taxonomy" id="1470561"/>
    <lineage>
        <taxon>Bacteria</taxon>
        <taxon>Pseudomonadati</taxon>
        <taxon>Pseudomonadota</taxon>
        <taxon>Alphaproteobacteria</taxon>
        <taxon>Rhodobacterales</taxon>
        <taxon>Paracoccaceae</taxon>
        <taxon>Boseongicola</taxon>
    </lineage>
</organism>
<keyword evidence="6" id="KW-1185">Reference proteome</keyword>
<feature type="domain" description="HTH lacI-type" evidence="4">
    <location>
        <begin position="16"/>
        <end position="70"/>
    </location>
</feature>
<dbReference type="Pfam" id="PF13377">
    <property type="entry name" value="Peripla_BP_3"/>
    <property type="match status" value="1"/>
</dbReference>
<evidence type="ECO:0000256" key="1">
    <source>
        <dbReference type="ARBA" id="ARBA00023015"/>
    </source>
</evidence>
<dbReference type="PROSITE" id="PS50932">
    <property type="entry name" value="HTH_LACI_2"/>
    <property type="match status" value="1"/>
</dbReference>
<sequence>MQTIDERASVPEARIKNMEEFSAISGISRPTVSKYFHDPESVRQSTRKRIEKALERYDYRPNIFAMNQNRKLTKNVGIVVPLLADPYFAEIARNLEQRCIDAGYRPTLFSAHGDPDLEVEVLENLRSLKPAGVLLAPLGRASHRDALAKFCDDVPTLIFDSSVDEMGIAFVGSDNFQFTSHITDYLCRTGEPPCFFEMKTPANPNAHRRRQAYLKAMEAFGHAPQVISVDGEGWAFEEIGRLGGHEALTNKQFSTNTILCSNDRLAIGLLTACYEQGVKVGRAPDCAIRVAGQDGHPNSRYTCPPLTTISHDYDAVSKHAAETLLEAIEGHVSPWKSTRLEGKLILRDSA</sequence>
<keyword evidence="2" id="KW-0238">DNA-binding</keyword>
<dbReference type="PANTHER" id="PTHR30146:SF109">
    <property type="entry name" value="HTH-TYPE TRANSCRIPTIONAL REGULATOR GALS"/>
    <property type="match status" value="1"/>
</dbReference>
<dbReference type="SUPFAM" id="SSF53822">
    <property type="entry name" value="Periplasmic binding protein-like I"/>
    <property type="match status" value="1"/>
</dbReference>
<name>A0A238IYN4_9RHOB</name>
<dbReference type="GO" id="GO:0003700">
    <property type="term" value="F:DNA-binding transcription factor activity"/>
    <property type="evidence" value="ECO:0007669"/>
    <property type="project" value="TreeGrafter"/>
</dbReference>
<evidence type="ECO:0000259" key="4">
    <source>
        <dbReference type="PROSITE" id="PS50932"/>
    </source>
</evidence>
<accession>A0A238IYN4</accession>
<keyword evidence="3" id="KW-0804">Transcription</keyword>
<dbReference type="SMART" id="SM00354">
    <property type="entry name" value="HTH_LACI"/>
    <property type="match status" value="1"/>
</dbReference>
<dbReference type="Proteomes" id="UP000201838">
    <property type="component" value="Unassembled WGS sequence"/>
</dbReference>
<dbReference type="InterPro" id="IPR000843">
    <property type="entry name" value="HTH_LacI"/>
</dbReference>
<dbReference type="InterPro" id="IPR028082">
    <property type="entry name" value="Peripla_BP_I"/>
</dbReference>
<evidence type="ECO:0000256" key="3">
    <source>
        <dbReference type="ARBA" id="ARBA00023163"/>
    </source>
</evidence>
<dbReference type="InterPro" id="IPR010982">
    <property type="entry name" value="Lambda_DNA-bd_dom_sf"/>
</dbReference>
<dbReference type="SUPFAM" id="SSF47413">
    <property type="entry name" value="lambda repressor-like DNA-binding domains"/>
    <property type="match status" value="1"/>
</dbReference>
<gene>
    <name evidence="5" type="primary">cytR</name>
    <name evidence="5" type="ORF">BOA8489_00968</name>
</gene>
<reference evidence="5 6" key="1">
    <citation type="submission" date="2017-05" db="EMBL/GenBank/DDBJ databases">
        <authorList>
            <person name="Song R."/>
            <person name="Chenine A.L."/>
            <person name="Ruprecht R.M."/>
        </authorList>
    </citation>
    <scope>NUCLEOTIDE SEQUENCE [LARGE SCALE GENOMIC DNA]</scope>
    <source>
        <strain evidence="5 6">CECT 8489</strain>
    </source>
</reference>
<evidence type="ECO:0000256" key="2">
    <source>
        <dbReference type="ARBA" id="ARBA00023125"/>
    </source>
</evidence>
<dbReference type="CDD" id="cd01392">
    <property type="entry name" value="HTH_LacI"/>
    <property type="match status" value="1"/>
</dbReference>